<reference evidence="1 2" key="1">
    <citation type="journal article" date="2013" name="Genome Biol. Evol.">
        <title>Genomes of Stigonematalean cyanobacteria (subsection V) and the evolution of oxygenic photosynthesis from prokaryotes to plastids.</title>
        <authorList>
            <person name="Dagan T."/>
            <person name="Roettger M."/>
            <person name="Stucken K."/>
            <person name="Landan G."/>
            <person name="Koch R."/>
            <person name="Major P."/>
            <person name="Gould S.B."/>
            <person name="Goremykin V.V."/>
            <person name="Rippka R."/>
            <person name="Tandeau de Marsac N."/>
            <person name="Gugger M."/>
            <person name="Lockhart P.J."/>
            <person name="Allen J.F."/>
            <person name="Brune I."/>
            <person name="Maus I."/>
            <person name="Puhler A."/>
            <person name="Martin W.F."/>
        </authorList>
    </citation>
    <scope>NUCLEOTIDE SEQUENCE [LARGE SCALE GENOMIC DNA]</scope>
    <source>
        <strain evidence="1 2">PCC 7110</strain>
    </source>
</reference>
<dbReference type="RefSeq" id="WP_017742512.1">
    <property type="nucleotide sequence ID" value="NZ_KQ976354.1"/>
</dbReference>
<dbReference type="STRING" id="128403.WA1_14760"/>
<protein>
    <submittedName>
        <fullName evidence="1">Uncharacterized protein</fullName>
    </submittedName>
</protein>
<dbReference type="AlphaFoldDB" id="A0A139XF71"/>
<organism evidence="1 2">
    <name type="scientific">Scytonema hofmannii PCC 7110</name>
    <dbReference type="NCBI Taxonomy" id="128403"/>
    <lineage>
        <taxon>Bacteria</taxon>
        <taxon>Bacillati</taxon>
        <taxon>Cyanobacteriota</taxon>
        <taxon>Cyanophyceae</taxon>
        <taxon>Nostocales</taxon>
        <taxon>Scytonemataceae</taxon>
        <taxon>Scytonema</taxon>
    </lineage>
</organism>
<sequence length="165" mass="18942">MSQMRQQCQRCTNVCQKLDYHRSLSKKKLYLSDGHIACGHVKDGVLIDEQITKEFQDKEENEANAFAIDLLLGEKDKYIWGKQSDSIHLVRTVRQLATKDRLDPGVLALNYAWQTGEWDIGVGALKILEPVANTSVKVNKYLEKELDWERLDSDSEEYLRLVTGV</sequence>
<evidence type="ECO:0000313" key="2">
    <source>
        <dbReference type="Proteomes" id="UP000076925"/>
    </source>
</evidence>
<dbReference type="EMBL" id="ANNX02000016">
    <property type="protein sequence ID" value="KYC43338.1"/>
    <property type="molecule type" value="Genomic_DNA"/>
</dbReference>
<evidence type="ECO:0000313" key="1">
    <source>
        <dbReference type="EMBL" id="KYC43338.1"/>
    </source>
</evidence>
<gene>
    <name evidence="1" type="ORF">WA1_14760</name>
</gene>
<accession>A0A139XF71</accession>
<dbReference type="Proteomes" id="UP000076925">
    <property type="component" value="Unassembled WGS sequence"/>
</dbReference>
<keyword evidence="2" id="KW-1185">Reference proteome</keyword>
<name>A0A139XF71_9CYAN</name>
<comment type="caution">
    <text evidence="1">The sequence shown here is derived from an EMBL/GenBank/DDBJ whole genome shotgun (WGS) entry which is preliminary data.</text>
</comment>
<dbReference type="OrthoDB" id="9794834at2"/>
<proteinExistence type="predicted"/>